<keyword evidence="3" id="KW-1185">Reference proteome</keyword>
<accession>A0ABW5RQ03</accession>
<dbReference type="EMBL" id="JBHUMF010000017">
    <property type="protein sequence ID" value="MFD2680758.1"/>
    <property type="molecule type" value="Genomic_DNA"/>
</dbReference>
<keyword evidence="1" id="KW-1133">Transmembrane helix</keyword>
<reference evidence="3" key="1">
    <citation type="journal article" date="2019" name="Int. J. Syst. Evol. Microbiol.">
        <title>The Global Catalogue of Microorganisms (GCM) 10K type strain sequencing project: providing services to taxonomists for standard genome sequencing and annotation.</title>
        <authorList>
            <consortium name="The Broad Institute Genomics Platform"/>
            <consortium name="The Broad Institute Genome Sequencing Center for Infectious Disease"/>
            <person name="Wu L."/>
            <person name="Ma J."/>
        </authorList>
    </citation>
    <scope>NUCLEOTIDE SEQUENCE [LARGE SCALE GENOMIC DNA]</scope>
    <source>
        <strain evidence="3">KCTC 3913</strain>
    </source>
</reference>
<organism evidence="2 3">
    <name type="scientific">Bacillus seohaeanensis</name>
    <dbReference type="NCBI Taxonomy" id="284580"/>
    <lineage>
        <taxon>Bacteria</taxon>
        <taxon>Bacillati</taxon>
        <taxon>Bacillota</taxon>
        <taxon>Bacilli</taxon>
        <taxon>Bacillales</taxon>
        <taxon>Bacillaceae</taxon>
        <taxon>Bacillus</taxon>
    </lineage>
</organism>
<dbReference type="PANTHER" id="PTHR37305:SF1">
    <property type="entry name" value="MEMBRANE PROTEIN"/>
    <property type="match status" value="1"/>
</dbReference>
<feature type="transmembrane region" description="Helical" evidence="1">
    <location>
        <begin position="136"/>
        <end position="158"/>
    </location>
</feature>
<evidence type="ECO:0000313" key="3">
    <source>
        <dbReference type="Proteomes" id="UP001597506"/>
    </source>
</evidence>
<feature type="transmembrane region" description="Helical" evidence="1">
    <location>
        <begin position="218"/>
        <end position="238"/>
    </location>
</feature>
<dbReference type="RefSeq" id="WP_377934546.1">
    <property type="nucleotide sequence ID" value="NZ_JBHUMF010000017.1"/>
</dbReference>
<evidence type="ECO:0000256" key="1">
    <source>
        <dbReference type="SAM" id="Phobius"/>
    </source>
</evidence>
<protein>
    <submittedName>
        <fullName evidence="2">ABC transporter permease</fullName>
    </submittedName>
</protein>
<feature type="transmembrane region" description="Helical" evidence="1">
    <location>
        <begin position="49"/>
        <end position="74"/>
    </location>
</feature>
<dbReference type="CDD" id="cd21809">
    <property type="entry name" value="ABC-2_lan_permease-like"/>
    <property type="match status" value="1"/>
</dbReference>
<dbReference type="Pfam" id="PF12730">
    <property type="entry name" value="ABC2_membrane_4"/>
    <property type="match status" value="1"/>
</dbReference>
<sequence>MTNLIKAEWLKLRKSKILPILFISPLMAIVAGVKAPGEGSMEGNEWYVPLMYMVVIHGQLLLPLLTGILAAYVCRYEHQFGGWKQLLSLPVTRSRVFLSKYIVVMVLIAFIQLMLLAGLYGIGFIKNFTDPFPMDILWKSILGGWVACLPLVALQLWVSIAWSSFGAPLALNVIFTLPNILVANSETYGPWYPWAQPLLSMIPKVEGNYGTFYVSPETLFYVIIGSFLVFFIGGLTYMQRKPV</sequence>
<feature type="transmembrane region" description="Helical" evidence="1">
    <location>
        <begin position="20"/>
        <end position="37"/>
    </location>
</feature>
<gene>
    <name evidence="2" type="ORF">ACFSUL_08295</name>
</gene>
<keyword evidence="1" id="KW-0812">Transmembrane</keyword>
<evidence type="ECO:0000313" key="2">
    <source>
        <dbReference type="EMBL" id="MFD2680758.1"/>
    </source>
</evidence>
<feature type="transmembrane region" description="Helical" evidence="1">
    <location>
        <begin position="101"/>
        <end position="124"/>
    </location>
</feature>
<keyword evidence="1" id="KW-0472">Membrane</keyword>
<dbReference type="Proteomes" id="UP001597506">
    <property type="component" value="Unassembled WGS sequence"/>
</dbReference>
<comment type="caution">
    <text evidence="2">The sequence shown here is derived from an EMBL/GenBank/DDBJ whole genome shotgun (WGS) entry which is preliminary data.</text>
</comment>
<name>A0ABW5RQ03_9BACI</name>
<dbReference type="PANTHER" id="PTHR37305">
    <property type="entry name" value="INTEGRAL MEMBRANE PROTEIN-RELATED"/>
    <property type="match status" value="1"/>
</dbReference>
<feature type="transmembrane region" description="Helical" evidence="1">
    <location>
        <begin position="165"/>
        <end position="183"/>
    </location>
</feature>
<proteinExistence type="predicted"/>